<feature type="region of interest" description="Disordered" evidence="1">
    <location>
        <begin position="41"/>
        <end position="68"/>
    </location>
</feature>
<protein>
    <submittedName>
        <fullName evidence="2">Uncharacterized protein</fullName>
    </submittedName>
</protein>
<feature type="region of interest" description="Disordered" evidence="1">
    <location>
        <begin position="90"/>
        <end position="110"/>
    </location>
</feature>
<dbReference type="EMBL" id="KQ977444">
    <property type="protein sequence ID" value="KYN02625.1"/>
    <property type="molecule type" value="Genomic_DNA"/>
</dbReference>
<dbReference type="AlphaFoldDB" id="A0A195CPR4"/>
<sequence length="110" mass="12675">MTIATQRRYVRTRRAAALHIVTSVNCRHPVAVVSWRTGGDNISATSIRRSPRSASNGQRREREREREGERTYIFSGEIRRARWREPFRLCSESSSGARSPDATRYVVQEP</sequence>
<evidence type="ECO:0000313" key="3">
    <source>
        <dbReference type="Proteomes" id="UP000078542"/>
    </source>
</evidence>
<feature type="compositionally biased region" description="Polar residues" evidence="1">
    <location>
        <begin position="41"/>
        <end position="57"/>
    </location>
</feature>
<dbReference type="Proteomes" id="UP000078542">
    <property type="component" value="Unassembled WGS sequence"/>
</dbReference>
<evidence type="ECO:0000256" key="1">
    <source>
        <dbReference type="SAM" id="MobiDB-lite"/>
    </source>
</evidence>
<name>A0A195CPR4_9HYME</name>
<gene>
    <name evidence="2" type="ORF">ALC62_06424</name>
</gene>
<proteinExistence type="predicted"/>
<feature type="compositionally biased region" description="Basic and acidic residues" evidence="1">
    <location>
        <begin position="58"/>
        <end position="68"/>
    </location>
</feature>
<organism evidence="2 3">
    <name type="scientific">Cyphomyrmex costatus</name>
    <dbReference type="NCBI Taxonomy" id="456900"/>
    <lineage>
        <taxon>Eukaryota</taxon>
        <taxon>Metazoa</taxon>
        <taxon>Ecdysozoa</taxon>
        <taxon>Arthropoda</taxon>
        <taxon>Hexapoda</taxon>
        <taxon>Insecta</taxon>
        <taxon>Pterygota</taxon>
        <taxon>Neoptera</taxon>
        <taxon>Endopterygota</taxon>
        <taxon>Hymenoptera</taxon>
        <taxon>Apocrita</taxon>
        <taxon>Aculeata</taxon>
        <taxon>Formicoidea</taxon>
        <taxon>Formicidae</taxon>
        <taxon>Myrmicinae</taxon>
        <taxon>Cyphomyrmex</taxon>
    </lineage>
</organism>
<keyword evidence="3" id="KW-1185">Reference proteome</keyword>
<evidence type="ECO:0000313" key="2">
    <source>
        <dbReference type="EMBL" id="KYN02625.1"/>
    </source>
</evidence>
<reference evidence="2 3" key="1">
    <citation type="submission" date="2016-03" db="EMBL/GenBank/DDBJ databases">
        <title>Cyphomyrmex costatus WGS genome.</title>
        <authorList>
            <person name="Nygaard S."/>
            <person name="Hu H."/>
            <person name="Boomsma J."/>
            <person name="Zhang G."/>
        </authorList>
    </citation>
    <scope>NUCLEOTIDE SEQUENCE [LARGE SCALE GENOMIC DNA]</scope>
    <source>
        <strain evidence="2">MS0001</strain>
        <tissue evidence="2">Whole body</tissue>
    </source>
</reference>
<accession>A0A195CPR4</accession>